<dbReference type="InterPro" id="IPR001245">
    <property type="entry name" value="Ser-Thr/Tyr_kinase_cat_dom"/>
</dbReference>
<dbReference type="PANTHER" id="PTHR44329">
    <property type="entry name" value="SERINE/THREONINE-PROTEIN KINASE TNNI3K-RELATED"/>
    <property type="match status" value="1"/>
</dbReference>
<dbReference type="EMBL" id="JNBS01000317">
    <property type="protein sequence ID" value="OQS06686.1"/>
    <property type="molecule type" value="Genomic_DNA"/>
</dbReference>
<dbReference type="STRING" id="74557.A0A1W0A8T1"/>
<evidence type="ECO:0000313" key="3">
    <source>
        <dbReference type="EMBL" id="OQS06686.1"/>
    </source>
</evidence>
<keyword evidence="1" id="KW-0732">Signal</keyword>
<dbReference type="GO" id="GO:0004674">
    <property type="term" value="F:protein serine/threonine kinase activity"/>
    <property type="evidence" value="ECO:0007669"/>
    <property type="project" value="TreeGrafter"/>
</dbReference>
<keyword evidence="3" id="KW-0808">Transferase</keyword>
<dbReference type="GO" id="GO:0005524">
    <property type="term" value="F:ATP binding"/>
    <property type="evidence" value="ECO:0007669"/>
    <property type="project" value="InterPro"/>
</dbReference>
<dbReference type="SUPFAM" id="SSF56112">
    <property type="entry name" value="Protein kinase-like (PK-like)"/>
    <property type="match status" value="1"/>
</dbReference>
<evidence type="ECO:0000313" key="4">
    <source>
        <dbReference type="Proteomes" id="UP000243217"/>
    </source>
</evidence>
<keyword evidence="3" id="KW-0418">Kinase</keyword>
<feature type="chain" id="PRO_5010710585" evidence="1">
    <location>
        <begin position="22"/>
        <end position="360"/>
    </location>
</feature>
<dbReference type="Gene3D" id="3.30.200.20">
    <property type="entry name" value="Phosphorylase Kinase, domain 1"/>
    <property type="match status" value="1"/>
</dbReference>
<organism evidence="3 4">
    <name type="scientific">Thraustotheca clavata</name>
    <dbReference type="NCBI Taxonomy" id="74557"/>
    <lineage>
        <taxon>Eukaryota</taxon>
        <taxon>Sar</taxon>
        <taxon>Stramenopiles</taxon>
        <taxon>Oomycota</taxon>
        <taxon>Saprolegniomycetes</taxon>
        <taxon>Saprolegniales</taxon>
        <taxon>Achlyaceae</taxon>
        <taxon>Thraustotheca</taxon>
    </lineage>
</organism>
<evidence type="ECO:0000259" key="2">
    <source>
        <dbReference type="PROSITE" id="PS50011"/>
    </source>
</evidence>
<protein>
    <submittedName>
        <fullName evidence="3">Kinase</fullName>
    </submittedName>
</protein>
<dbReference type="OrthoDB" id="41771at2759"/>
<accession>A0A1W0A8T1</accession>
<keyword evidence="4" id="KW-1185">Reference proteome</keyword>
<evidence type="ECO:0000256" key="1">
    <source>
        <dbReference type="SAM" id="SignalP"/>
    </source>
</evidence>
<sequence>MRWRQHLLALSLFSTVMLMYANIVWIHQTTVSSNFLRSELQINPCIQAHVAKLTDPSRYNTHTGCDFAQSVAHFKPFDLPLHCANMHELQLGDLLGEGYWRSVYKSTWHGQEVAIKVVHPHQMHRRQIVQRHVEEASVLYQLKDASNIVKLLGWCNTTLVVDYFPLNLAEVLMDPSIPQWSTQRVLELCLDAAKGVAELHAVSAAHMDLQPRQFLVSIDKRRLYLNDFNRMRYTGYNRLDKTEPCSFEIKVAKGLYRSPEEYMQLPLSEKADIFSLAHVFWALQARDKPFAGLSREEVYEQVPLGLRPDYEPLMKYPTTLRALINEMWAINPEERPSAQDIVSRLKDILESSNDDADQKM</sequence>
<dbReference type="InterPro" id="IPR000719">
    <property type="entry name" value="Prot_kinase_dom"/>
</dbReference>
<reference evidence="3 4" key="1">
    <citation type="journal article" date="2014" name="Genome Biol. Evol.">
        <title>The secreted proteins of Achlya hypogyna and Thraustotheca clavata identify the ancestral oomycete secretome and reveal gene acquisitions by horizontal gene transfer.</title>
        <authorList>
            <person name="Misner I."/>
            <person name="Blouin N."/>
            <person name="Leonard G."/>
            <person name="Richards T.A."/>
            <person name="Lane C.E."/>
        </authorList>
    </citation>
    <scope>NUCLEOTIDE SEQUENCE [LARGE SCALE GENOMIC DNA]</scope>
    <source>
        <strain evidence="3 4">ATCC 34112</strain>
    </source>
</reference>
<dbReference type="Pfam" id="PF07714">
    <property type="entry name" value="PK_Tyr_Ser-Thr"/>
    <property type="match status" value="1"/>
</dbReference>
<dbReference type="PANTHER" id="PTHR44329:SF214">
    <property type="entry name" value="PROTEIN KINASE DOMAIN-CONTAINING PROTEIN"/>
    <property type="match status" value="1"/>
</dbReference>
<dbReference type="InterPro" id="IPR051681">
    <property type="entry name" value="Ser/Thr_Kinases-Pseudokinases"/>
</dbReference>
<feature type="signal peptide" evidence="1">
    <location>
        <begin position="1"/>
        <end position="21"/>
    </location>
</feature>
<dbReference type="InterPro" id="IPR011009">
    <property type="entry name" value="Kinase-like_dom_sf"/>
</dbReference>
<comment type="caution">
    <text evidence="3">The sequence shown here is derived from an EMBL/GenBank/DDBJ whole genome shotgun (WGS) entry which is preliminary data.</text>
</comment>
<name>A0A1W0A8T1_9STRA</name>
<feature type="domain" description="Protein kinase" evidence="2">
    <location>
        <begin position="89"/>
        <end position="349"/>
    </location>
</feature>
<dbReference type="Gene3D" id="1.10.510.10">
    <property type="entry name" value="Transferase(Phosphotransferase) domain 1"/>
    <property type="match status" value="1"/>
</dbReference>
<proteinExistence type="predicted"/>
<gene>
    <name evidence="3" type="ORF">THRCLA_01292</name>
</gene>
<dbReference type="AlphaFoldDB" id="A0A1W0A8T1"/>
<dbReference type="PROSITE" id="PS50011">
    <property type="entry name" value="PROTEIN_KINASE_DOM"/>
    <property type="match status" value="1"/>
</dbReference>
<dbReference type="Proteomes" id="UP000243217">
    <property type="component" value="Unassembled WGS sequence"/>
</dbReference>